<accession>A0A853ANG4</accession>
<keyword evidence="3" id="KW-1185">Reference proteome</keyword>
<sequence>MTKIAARLREEHRAGRGRPADHRHLRRREVGLWLDTSAQPPEQTVDEVLRRWREAVA</sequence>
<organism evidence="2 3">
    <name type="scientific">Saccharopolyspora hordei</name>
    <dbReference type="NCBI Taxonomy" id="1838"/>
    <lineage>
        <taxon>Bacteria</taxon>
        <taxon>Bacillati</taxon>
        <taxon>Actinomycetota</taxon>
        <taxon>Actinomycetes</taxon>
        <taxon>Pseudonocardiales</taxon>
        <taxon>Pseudonocardiaceae</taxon>
        <taxon>Saccharopolyspora</taxon>
    </lineage>
</organism>
<dbReference type="AlphaFoldDB" id="A0A853ANG4"/>
<gene>
    <name evidence="2" type="ORF">HNR68_004375</name>
</gene>
<protein>
    <submittedName>
        <fullName evidence="2">Uncharacterized protein</fullName>
    </submittedName>
</protein>
<evidence type="ECO:0000313" key="3">
    <source>
        <dbReference type="Proteomes" id="UP000587002"/>
    </source>
</evidence>
<dbReference type="EMBL" id="JACCFJ010000001">
    <property type="protein sequence ID" value="NYI85745.1"/>
    <property type="molecule type" value="Genomic_DNA"/>
</dbReference>
<dbReference type="RefSeq" id="WP_179723601.1">
    <property type="nucleotide sequence ID" value="NZ_BAABFH010000001.1"/>
</dbReference>
<feature type="region of interest" description="Disordered" evidence="1">
    <location>
        <begin position="1"/>
        <end position="25"/>
    </location>
</feature>
<feature type="compositionally biased region" description="Basic and acidic residues" evidence="1">
    <location>
        <begin position="7"/>
        <end position="22"/>
    </location>
</feature>
<proteinExistence type="predicted"/>
<dbReference type="Proteomes" id="UP000587002">
    <property type="component" value="Unassembled WGS sequence"/>
</dbReference>
<name>A0A853ANG4_9PSEU</name>
<comment type="caution">
    <text evidence="2">The sequence shown here is derived from an EMBL/GenBank/DDBJ whole genome shotgun (WGS) entry which is preliminary data.</text>
</comment>
<reference evidence="2 3" key="1">
    <citation type="submission" date="2020-07" db="EMBL/GenBank/DDBJ databases">
        <title>Sequencing the genomes of 1000 actinobacteria strains.</title>
        <authorList>
            <person name="Klenk H.-P."/>
        </authorList>
    </citation>
    <scope>NUCLEOTIDE SEQUENCE [LARGE SCALE GENOMIC DNA]</scope>
    <source>
        <strain evidence="2 3">DSM 44065</strain>
    </source>
</reference>
<evidence type="ECO:0000313" key="2">
    <source>
        <dbReference type="EMBL" id="NYI85745.1"/>
    </source>
</evidence>
<evidence type="ECO:0000256" key="1">
    <source>
        <dbReference type="SAM" id="MobiDB-lite"/>
    </source>
</evidence>